<dbReference type="Pfam" id="PF05494">
    <property type="entry name" value="MlaC"/>
    <property type="match status" value="1"/>
</dbReference>
<dbReference type="InterPro" id="IPR042245">
    <property type="entry name" value="Tgt2/MlaC_sf"/>
</dbReference>
<dbReference type="PANTHER" id="PTHR36573:SF1">
    <property type="entry name" value="INTERMEMBRANE PHOSPHOLIPID TRANSPORT SYSTEM BINDING PROTEIN MLAC"/>
    <property type="match status" value="1"/>
</dbReference>
<sequence>MIGRRFRIVLAPLLAALFVFSAAAWAGEPTDQLKVRVEQVIAVLRDSALKEKKEERRTKIRSIIMKAFDFEAMARSALGAHWNKLKPEQRKEFVDLFSNLVERTYIGKIELYTDETVRYTGERVDKSYATVDTIVSSKKQEVPIRYSLHKKDAGWQVYDVTIEGNRLVRNYRDQFQSILRRSSYEELVKSLRAKQHEG</sequence>
<evidence type="ECO:0000313" key="2">
    <source>
        <dbReference type="EMBL" id="MBI3126118.1"/>
    </source>
</evidence>
<comment type="caution">
    <text evidence="2">The sequence shown here is derived from an EMBL/GenBank/DDBJ whole genome shotgun (WGS) entry which is preliminary data.</text>
</comment>
<dbReference type="PIRSF" id="PIRSF004649">
    <property type="entry name" value="MlaC"/>
    <property type="match status" value="1"/>
</dbReference>
<dbReference type="Gene3D" id="3.10.450.710">
    <property type="entry name" value="Tgt2/MlaC"/>
    <property type="match status" value="1"/>
</dbReference>
<keyword evidence="1" id="KW-0732">Signal</keyword>
<dbReference type="Proteomes" id="UP000782312">
    <property type="component" value="Unassembled WGS sequence"/>
</dbReference>
<feature type="chain" id="PRO_5037025223" evidence="1">
    <location>
        <begin position="27"/>
        <end position="198"/>
    </location>
</feature>
<evidence type="ECO:0000256" key="1">
    <source>
        <dbReference type="SAM" id="SignalP"/>
    </source>
</evidence>
<name>A0A932MLZ4_UNCTE</name>
<dbReference type="AlphaFoldDB" id="A0A932MLZ4"/>
<dbReference type="EMBL" id="JACPUR010000001">
    <property type="protein sequence ID" value="MBI3126118.1"/>
    <property type="molecule type" value="Genomic_DNA"/>
</dbReference>
<dbReference type="PANTHER" id="PTHR36573">
    <property type="entry name" value="INTERMEMBRANE PHOSPHOLIPID TRANSPORT SYSTEM BINDING PROTEIN MLAC"/>
    <property type="match status" value="1"/>
</dbReference>
<evidence type="ECO:0000313" key="3">
    <source>
        <dbReference type="Proteomes" id="UP000782312"/>
    </source>
</evidence>
<gene>
    <name evidence="2" type="ORF">HYZ11_00765</name>
</gene>
<proteinExistence type="predicted"/>
<organism evidence="2 3">
    <name type="scientific">Tectimicrobiota bacterium</name>
    <dbReference type="NCBI Taxonomy" id="2528274"/>
    <lineage>
        <taxon>Bacteria</taxon>
        <taxon>Pseudomonadati</taxon>
        <taxon>Nitrospinota/Tectimicrobiota group</taxon>
        <taxon>Candidatus Tectimicrobiota</taxon>
    </lineage>
</organism>
<feature type="signal peptide" evidence="1">
    <location>
        <begin position="1"/>
        <end position="26"/>
    </location>
</feature>
<dbReference type="InterPro" id="IPR008869">
    <property type="entry name" value="MlaC/ttg2D"/>
</dbReference>
<reference evidence="2" key="1">
    <citation type="submission" date="2020-07" db="EMBL/GenBank/DDBJ databases">
        <title>Huge and variable diversity of episymbiotic CPR bacteria and DPANN archaea in groundwater ecosystems.</title>
        <authorList>
            <person name="He C.Y."/>
            <person name="Keren R."/>
            <person name="Whittaker M."/>
            <person name="Farag I.F."/>
            <person name="Doudna J."/>
            <person name="Cate J.H.D."/>
            <person name="Banfield J.F."/>
        </authorList>
    </citation>
    <scope>NUCLEOTIDE SEQUENCE</scope>
    <source>
        <strain evidence="2">NC_groundwater_763_Ag_S-0.2um_68_21</strain>
    </source>
</reference>
<accession>A0A932MLZ4</accession>
<protein>
    <submittedName>
        <fullName evidence="2">ABC transporter substrate-binding protein</fullName>
    </submittedName>
</protein>